<evidence type="ECO:0000256" key="7">
    <source>
        <dbReference type="ARBA" id="ARBA00023306"/>
    </source>
</evidence>
<dbReference type="GO" id="GO:0007131">
    <property type="term" value="P:reciprocal meiotic recombination"/>
    <property type="evidence" value="ECO:0007669"/>
    <property type="project" value="EnsemblFungi"/>
</dbReference>
<proteinExistence type="inferred from homology"/>
<dbReference type="GeneID" id="11534895"/>
<dbReference type="RefSeq" id="XP_003684440.1">
    <property type="nucleotide sequence ID" value="XM_003684392.1"/>
</dbReference>
<keyword evidence="5" id="KW-0067">ATP-binding</keyword>
<dbReference type="HOGENOM" id="CLU_027373_0_0_1"/>
<dbReference type="AlphaFoldDB" id="G8BPS5"/>
<dbReference type="EMBL" id="HE612857">
    <property type="protein sequence ID" value="CCE62006.1"/>
    <property type="molecule type" value="Genomic_DNA"/>
</dbReference>
<comment type="similarity">
    <text evidence="2">Belongs to the rad17/RAD24 family.</text>
</comment>
<feature type="compositionally biased region" description="Polar residues" evidence="8">
    <location>
        <begin position="8"/>
        <end position="38"/>
    </location>
</feature>
<feature type="domain" description="Checkpoint protein RAD24-like helical bundle" evidence="9">
    <location>
        <begin position="350"/>
        <end position="468"/>
    </location>
</feature>
<accession>G8BPS5</accession>
<dbReference type="PANTHER" id="PTHR12172">
    <property type="entry name" value="CELL CYCLE CHECKPOINT PROTEIN RAD17"/>
    <property type="match status" value="1"/>
</dbReference>
<dbReference type="InterPro" id="IPR027417">
    <property type="entry name" value="P-loop_NTPase"/>
</dbReference>
<evidence type="ECO:0000256" key="1">
    <source>
        <dbReference type="ARBA" id="ARBA00004123"/>
    </source>
</evidence>
<dbReference type="GO" id="GO:0006289">
    <property type="term" value="P:nucleotide-excision repair"/>
    <property type="evidence" value="ECO:0007669"/>
    <property type="project" value="EnsemblFungi"/>
</dbReference>
<keyword evidence="11" id="KW-1185">Reference proteome</keyword>
<evidence type="ECO:0000259" key="9">
    <source>
        <dbReference type="Pfam" id="PF25812"/>
    </source>
</evidence>
<comment type="subcellular location">
    <subcellularLocation>
        <location evidence="1">Nucleus</location>
    </subcellularLocation>
</comment>
<evidence type="ECO:0000256" key="3">
    <source>
        <dbReference type="ARBA" id="ARBA00022741"/>
    </source>
</evidence>
<dbReference type="GO" id="GO:0003682">
    <property type="term" value="F:chromatin binding"/>
    <property type="evidence" value="ECO:0007669"/>
    <property type="project" value="TreeGrafter"/>
</dbReference>
<dbReference type="STRING" id="1071381.G8BPS5"/>
<dbReference type="OMA" id="PREWKIR"/>
<dbReference type="OrthoDB" id="10265971at2759"/>
<keyword evidence="7" id="KW-0131">Cell cycle</keyword>
<evidence type="ECO:0000256" key="4">
    <source>
        <dbReference type="ARBA" id="ARBA00022763"/>
    </source>
</evidence>
<name>G8BPS5_TETPH</name>
<keyword evidence="3" id="KW-0547">Nucleotide-binding</keyword>
<dbReference type="GO" id="GO:0033314">
    <property type="term" value="P:mitotic DNA replication checkpoint signaling"/>
    <property type="evidence" value="ECO:0007669"/>
    <property type="project" value="TreeGrafter"/>
</dbReference>
<dbReference type="GO" id="GO:0005634">
    <property type="term" value="C:nucleus"/>
    <property type="evidence" value="ECO:0007669"/>
    <property type="project" value="UniProtKB-SubCell"/>
</dbReference>
<dbReference type="SUPFAM" id="SSF52540">
    <property type="entry name" value="P-loop containing nucleoside triphosphate hydrolases"/>
    <property type="match status" value="1"/>
</dbReference>
<evidence type="ECO:0000256" key="5">
    <source>
        <dbReference type="ARBA" id="ARBA00022840"/>
    </source>
</evidence>
<feature type="region of interest" description="Disordered" evidence="8">
    <location>
        <begin position="1"/>
        <end position="62"/>
    </location>
</feature>
<evidence type="ECO:0000256" key="2">
    <source>
        <dbReference type="ARBA" id="ARBA00006168"/>
    </source>
</evidence>
<dbReference type="GO" id="GO:0005524">
    <property type="term" value="F:ATP binding"/>
    <property type="evidence" value="ECO:0007669"/>
    <property type="project" value="UniProtKB-KW"/>
</dbReference>
<dbReference type="GO" id="GO:0003689">
    <property type="term" value="F:DNA clamp loader activity"/>
    <property type="evidence" value="ECO:0007669"/>
    <property type="project" value="EnsemblFungi"/>
</dbReference>
<organism evidence="10 11">
    <name type="scientific">Tetrapisispora phaffii (strain ATCC 24235 / CBS 4417 / NBRC 1672 / NRRL Y-8282 / UCD 70-5)</name>
    <name type="common">Yeast</name>
    <name type="synonym">Fabospora phaffii</name>
    <dbReference type="NCBI Taxonomy" id="1071381"/>
    <lineage>
        <taxon>Eukaryota</taxon>
        <taxon>Fungi</taxon>
        <taxon>Dikarya</taxon>
        <taxon>Ascomycota</taxon>
        <taxon>Saccharomycotina</taxon>
        <taxon>Saccharomycetes</taxon>
        <taxon>Saccharomycetales</taxon>
        <taxon>Saccharomycetaceae</taxon>
        <taxon>Tetrapisispora</taxon>
    </lineage>
</organism>
<dbReference type="Pfam" id="PF25812">
    <property type="entry name" value="RAD24_helical"/>
    <property type="match status" value="1"/>
</dbReference>
<keyword evidence="4" id="KW-0227">DNA damage</keyword>
<dbReference type="PANTHER" id="PTHR12172:SF0">
    <property type="entry name" value="CELL CYCLE CHECKPOINT PROTEIN RAD17"/>
    <property type="match status" value="1"/>
</dbReference>
<dbReference type="KEGG" id="tpf:TPHA_0B03350"/>
<dbReference type="Proteomes" id="UP000005666">
    <property type="component" value="Chromosome 2"/>
</dbReference>
<reference evidence="10 11" key="1">
    <citation type="journal article" date="2011" name="Proc. Natl. Acad. Sci. U.S.A.">
        <title>Evolutionary erosion of yeast sex chromosomes by mating-type switching accidents.</title>
        <authorList>
            <person name="Gordon J.L."/>
            <person name="Armisen D."/>
            <person name="Proux-Wera E."/>
            <person name="Oheigeartaigh S.S."/>
            <person name="Byrne K.P."/>
            <person name="Wolfe K.H."/>
        </authorList>
    </citation>
    <scope>NUCLEOTIDE SEQUENCE [LARGE SCALE GENOMIC DNA]</scope>
    <source>
        <strain evidence="11">ATCC 24235 / CBS 4417 / NBRC 1672 / NRRL Y-8282 / UCD 70-5</strain>
    </source>
</reference>
<dbReference type="GO" id="GO:0031389">
    <property type="term" value="C:Rad17 RFC-like complex"/>
    <property type="evidence" value="ECO:0007669"/>
    <property type="project" value="EnsemblFungi"/>
</dbReference>
<evidence type="ECO:0000313" key="11">
    <source>
        <dbReference type="Proteomes" id="UP000005666"/>
    </source>
</evidence>
<dbReference type="InterPro" id="IPR057927">
    <property type="entry name" value="RAD24-like_helical"/>
</dbReference>
<keyword evidence="6" id="KW-0539">Nucleus</keyword>
<dbReference type="eggNOG" id="KOG1970">
    <property type="taxonomic scope" value="Eukaryota"/>
</dbReference>
<evidence type="ECO:0000256" key="8">
    <source>
        <dbReference type="SAM" id="MobiDB-lite"/>
    </source>
</evidence>
<evidence type="ECO:0000313" key="10">
    <source>
        <dbReference type="EMBL" id="CCE62006.1"/>
    </source>
</evidence>
<dbReference type="GO" id="GO:0000077">
    <property type="term" value="P:DNA damage checkpoint signaling"/>
    <property type="evidence" value="ECO:0007669"/>
    <property type="project" value="EnsemblFungi"/>
</dbReference>
<dbReference type="InterPro" id="IPR004582">
    <property type="entry name" value="Checkpoint_prot_Rad17_Rad24"/>
</dbReference>
<dbReference type="Gene3D" id="3.40.50.300">
    <property type="entry name" value="P-loop containing nucleotide triphosphate hydrolases"/>
    <property type="match status" value="1"/>
</dbReference>
<gene>
    <name evidence="10" type="primary">TPHA0B03350</name>
    <name evidence="10" type="ordered locus">TPHA_0B03350</name>
</gene>
<evidence type="ECO:0000256" key="6">
    <source>
        <dbReference type="ARBA" id="ARBA00023242"/>
    </source>
</evidence>
<sequence length="690" mass="79706">MERPTLQRGLSSLQSQNVTWNTSKPASPTKTNNRNRYINTARKKTETGQSDNGGTMIRNEANDEPKYNIESIPWYSKYSPKTLEDVVIHKRKLEDVKNELENMLSGRSSTRVLLITGPSGSSKSTIIEKLAEKLIPRYRFNQGVYTSLRSFSSPDINSNQFITKYENDTIELNSSTVNSFDQFLRNAKYKTGNNLSLILVEELPNIFHMDTRMAFRKSLEEWLYSNDARLPPLVVCLTECEIKSTEKSNINSFSVDTIFNAETVLGRELLNNPRLKRLKFNPINATLMKKHLTMLATENKDLLKQNNKWEVKELFIKELSLISGDLRSSIAAFEFWASSSTNLSMFTRNEAISFFHAIGKIIHGSKEISDDNELINDLFQGSSNLVNSNNFKLGLLENYDVPNKGKFSIDMASTITDALSLSDRYDTSVELLEHSARLIRYSYDQFKSKDHQSGKPKFSREWKIKRLQQEFIIESEDYMNVSMYKYQESKSMYNTILYDSYYSPYIKKIRNFKKKSLAYYLETLSDSKASRRRKAEIIEKNKDYFKIDENVDLLNRFGGDIKIISNEEVMSTVDDESLKLPQSITNLMEQKQSRLKVLSEKYDNNFLTNRYELDISNVELDKEADFEDDPIIDSSDGEFLNKTHVAETSHLDEDEDDSLYEILSQKKPLTKELNSKRINESLSDSDLDDL</sequence>
<protein>
    <recommendedName>
        <fullName evidence="9">Checkpoint protein RAD24-like helical bundle domain-containing protein</fullName>
    </recommendedName>
</protein>
<dbReference type="Pfam" id="PF03215">
    <property type="entry name" value="Rad17"/>
    <property type="match status" value="1"/>
</dbReference>